<accession>A0A9P6FME8</accession>
<gene>
    <name evidence="1" type="ORF">BGW38_005904</name>
</gene>
<name>A0A9P6FME8_9FUNG</name>
<organism evidence="1 2">
    <name type="scientific">Lunasporangiospora selenospora</name>
    <dbReference type="NCBI Taxonomy" id="979761"/>
    <lineage>
        <taxon>Eukaryota</taxon>
        <taxon>Fungi</taxon>
        <taxon>Fungi incertae sedis</taxon>
        <taxon>Mucoromycota</taxon>
        <taxon>Mortierellomycotina</taxon>
        <taxon>Mortierellomycetes</taxon>
        <taxon>Mortierellales</taxon>
        <taxon>Mortierellaceae</taxon>
        <taxon>Lunasporangiospora</taxon>
    </lineage>
</organism>
<keyword evidence="2" id="KW-1185">Reference proteome</keyword>
<dbReference type="SUPFAM" id="SSF52047">
    <property type="entry name" value="RNI-like"/>
    <property type="match status" value="1"/>
</dbReference>
<dbReference type="Proteomes" id="UP000780801">
    <property type="component" value="Unassembled WGS sequence"/>
</dbReference>
<proteinExistence type="predicted"/>
<protein>
    <submittedName>
        <fullName evidence="1">Uncharacterized protein</fullName>
    </submittedName>
</protein>
<dbReference type="AlphaFoldDB" id="A0A9P6FME8"/>
<reference evidence="1" key="1">
    <citation type="journal article" date="2020" name="Fungal Divers.">
        <title>Resolving the Mortierellaceae phylogeny through synthesis of multi-gene phylogenetics and phylogenomics.</title>
        <authorList>
            <person name="Vandepol N."/>
            <person name="Liber J."/>
            <person name="Desiro A."/>
            <person name="Na H."/>
            <person name="Kennedy M."/>
            <person name="Barry K."/>
            <person name="Grigoriev I.V."/>
            <person name="Miller A.N."/>
            <person name="O'Donnell K."/>
            <person name="Stajich J.E."/>
            <person name="Bonito G."/>
        </authorList>
    </citation>
    <scope>NUCLEOTIDE SEQUENCE</scope>
    <source>
        <strain evidence="1">KOD1015</strain>
    </source>
</reference>
<dbReference type="OrthoDB" id="2354158at2759"/>
<sequence>MQRRVMTNYLYYYNYQHHKDLANIPEAPIAPGYDDMTWTRQDLQILMARYHPAGLREFGLGLEPSLLQLVPDLMCAHRLTRLELCAIKEETKLEPIIDFIATHNRQYGTLRDLKIQGSGPSHDPLRLVQCMDRPRLIDLSEWAQPVMRLDRIARDHLESLHLRLRERSPSEVTPIFLSTCPSLKILTMQVNKPDLFKPFIRDRFGTNSHPFWSELQSEDGQMSSRAFNTSKESLGHIPLSHMELSGEKSILVPCLMDIASAFQDTLQELVVNSWHFADHSDTKASLAWNHILPRLTRLELKGPIVLAFNLDTLVHCPSLRSLILDLPTLTHSVSGHKLASLASLRQLRELSLEGKWYIGDHLLDYLSDHLQSLERLSLEGCMGPTSNGLLKAIKKMKSLQWYCNTSVGACMRLGMTLALL</sequence>
<dbReference type="EMBL" id="JAABOA010003759">
    <property type="protein sequence ID" value="KAF9578340.1"/>
    <property type="molecule type" value="Genomic_DNA"/>
</dbReference>
<comment type="caution">
    <text evidence="1">The sequence shown here is derived from an EMBL/GenBank/DDBJ whole genome shotgun (WGS) entry which is preliminary data.</text>
</comment>
<dbReference type="InterPro" id="IPR032675">
    <property type="entry name" value="LRR_dom_sf"/>
</dbReference>
<evidence type="ECO:0000313" key="2">
    <source>
        <dbReference type="Proteomes" id="UP000780801"/>
    </source>
</evidence>
<dbReference type="Gene3D" id="3.80.10.10">
    <property type="entry name" value="Ribonuclease Inhibitor"/>
    <property type="match status" value="1"/>
</dbReference>
<evidence type="ECO:0000313" key="1">
    <source>
        <dbReference type="EMBL" id="KAF9578340.1"/>
    </source>
</evidence>